<dbReference type="Pfam" id="PF03473">
    <property type="entry name" value="MOSC"/>
    <property type="match status" value="1"/>
</dbReference>
<accession>A0A0V9UJ77</accession>
<organism evidence="2 3">
    <name type="scientific">Rhodococcus pyridinivorans KG-16</name>
    <dbReference type="NCBI Taxonomy" id="1441730"/>
    <lineage>
        <taxon>Bacteria</taxon>
        <taxon>Bacillati</taxon>
        <taxon>Actinomycetota</taxon>
        <taxon>Actinomycetes</taxon>
        <taxon>Mycobacteriales</taxon>
        <taxon>Nocardiaceae</taxon>
        <taxon>Rhodococcus</taxon>
    </lineage>
</organism>
<protein>
    <recommendedName>
        <fullName evidence="1">MOSC domain-containing protein</fullName>
    </recommendedName>
</protein>
<evidence type="ECO:0000259" key="1">
    <source>
        <dbReference type="PROSITE" id="PS51340"/>
    </source>
</evidence>
<dbReference type="GO" id="GO:0003824">
    <property type="term" value="F:catalytic activity"/>
    <property type="evidence" value="ECO:0007669"/>
    <property type="project" value="InterPro"/>
</dbReference>
<dbReference type="GO" id="GO:0030170">
    <property type="term" value="F:pyridoxal phosphate binding"/>
    <property type="evidence" value="ECO:0007669"/>
    <property type="project" value="InterPro"/>
</dbReference>
<reference evidence="2 3" key="2">
    <citation type="journal article" date="2016" name="Genome Announc.">
        <title>Draft Genome Sequence of a Versatile Hydrocarbon-Degrading Bacterium, Rhodococcus pyridinivorans Strain KG-16, Collected from Oil Fields in India.</title>
        <authorList>
            <person name="Aggarwal R.K."/>
            <person name="Dawar C."/>
            <person name="Phanindranath R."/>
            <person name="Mutnuri L."/>
            <person name="Dayal A.M."/>
        </authorList>
    </citation>
    <scope>NUCLEOTIDE SEQUENCE [LARGE SCALE GENOMIC DNA]</scope>
    <source>
        <strain evidence="2 3">KG-16</strain>
    </source>
</reference>
<feature type="domain" description="MOSC" evidence="1">
    <location>
        <begin position="94"/>
        <end position="242"/>
    </location>
</feature>
<name>A0A0V9UJ77_9NOCA</name>
<gene>
    <name evidence="2" type="ORF">Z045_16000</name>
</gene>
<dbReference type="PROSITE" id="PS51340">
    <property type="entry name" value="MOSC"/>
    <property type="match status" value="1"/>
</dbReference>
<reference evidence="3" key="1">
    <citation type="submission" date="2015-01" db="EMBL/GenBank/DDBJ databases">
        <title>Draft genome sequence of Rhodococcus pyridinivorans strain KG-16, a hydrocarbon-degrading bacterium.</title>
        <authorList>
            <person name="Aggarwal R.K."/>
            <person name="Dawar C."/>
        </authorList>
    </citation>
    <scope>NUCLEOTIDE SEQUENCE [LARGE SCALE GENOMIC DNA]</scope>
    <source>
        <strain evidence="3">KG-16</strain>
    </source>
</reference>
<evidence type="ECO:0000313" key="3">
    <source>
        <dbReference type="Proteomes" id="UP000053060"/>
    </source>
</evidence>
<dbReference type="AlphaFoldDB" id="A0A0V9UJ77"/>
<comment type="caution">
    <text evidence="2">The sequence shown here is derived from an EMBL/GenBank/DDBJ whole genome shotgun (WGS) entry which is preliminary data.</text>
</comment>
<dbReference type="Gene3D" id="2.40.33.20">
    <property type="entry name" value="PK beta-barrel domain-like"/>
    <property type="match status" value="1"/>
</dbReference>
<dbReference type="Pfam" id="PF03476">
    <property type="entry name" value="MOSC_N"/>
    <property type="match status" value="1"/>
</dbReference>
<proteinExistence type="predicted"/>
<dbReference type="RefSeq" id="WP_060652720.1">
    <property type="nucleotide sequence ID" value="NZ_AZXY01000007.1"/>
</dbReference>
<dbReference type="InterPro" id="IPR005303">
    <property type="entry name" value="MOCOS_middle"/>
</dbReference>
<dbReference type="SUPFAM" id="SSF50800">
    <property type="entry name" value="PK beta-barrel domain-like"/>
    <property type="match status" value="1"/>
</dbReference>
<dbReference type="GO" id="GO:0030151">
    <property type="term" value="F:molybdenum ion binding"/>
    <property type="evidence" value="ECO:0007669"/>
    <property type="project" value="InterPro"/>
</dbReference>
<evidence type="ECO:0000313" key="2">
    <source>
        <dbReference type="EMBL" id="KSZ58053.1"/>
    </source>
</evidence>
<dbReference type="InterPro" id="IPR005302">
    <property type="entry name" value="MoCF_Sase_C"/>
</dbReference>
<dbReference type="Proteomes" id="UP000053060">
    <property type="component" value="Unassembled WGS sequence"/>
</dbReference>
<dbReference type="EMBL" id="AZXY01000007">
    <property type="protein sequence ID" value="KSZ58053.1"/>
    <property type="molecule type" value="Genomic_DNA"/>
</dbReference>
<dbReference type="PATRIC" id="fig|1441730.3.peg.3325"/>
<sequence>MRIDQVWRYPVKSFGGERIDAAAIEADGVRGDHLWALVDAETGNIASAKRFRRYGLLLTCSARLLSDDDPRDPAALELTLADGTVVRGDNPEVDDLLSKMVGHDVRLEPRDRTYDEAPLHLVSRSAVEALGTGDPTDVALRRFRPQLVVDTPDTTGFVEDEWIGRRVSVGSAVLEPHKRTARCVMVTLPHQEVPARRDMLREVMTVHQVPNVPEGKPMPCIGVYATVLTPGDITVGDEVGVGRADYSSTAE</sequence>
<dbReference type="InterPro" id="IPR011037">
    <property type="entry name" value="Pyrv_Knase-like_insert_dom_sf"/>
</dbReference>